<protein>
    <submittedName>
        <fullName evidence="2">Uncharacterized protein</fullName>
    </submittedName>
</protein>
<feature type="region of interest" description="Disordered" evidence="1">
    <location>
        <begin position="1"/>
        <end position="81"/>
    </location>
</feature>
<comment type="caution">
    <text evidence="2">The sequence shown here is derived from an EMBL/GenBank/DDBJ whole genome shotgun (WGS) entry which is preliminary data.</text>
</comment>
<sequence length="98" mass="10025">MGRGLAAVFESSSASLPGAKGKADPSAVLSSAQANSAEESHSLKESPPNQASYSLEGYEDLFPGFPPPAPQPGQPGFDLDAPPELLRAAATEVHCSCK</sequence>
<evidence type="ECO:0000313" key="3">
    <source>
        <dbReference type="Proteomes" id="UP001178507"/>
    </source>
</evidence>
<name>A0AA36IFY9_9DINO</name>
<accession>A0AA36IFY9</accession>
<keyword evidence="3" id="KW-1185">Reference proteome</keyword>
<dbReference type="EMBL" id="CAUJNA010001447">
    <property type="protein sequence ID" value="CAJ1387043.1"/>
    <property type="molecule type" value="Genomic_DNA"/>
</dbReference>
<gene>
    <name evidence="2" type="ORF">EVOR1521_LOCUS13193</name>
</gene>
<reference evidence="2" key="1">
    <citation type="submission" date="2023-08" db="EMBL/GenBank/DDBJ databases">
        <authorList>
            <person name="Chen Y."/>
            <person name="Shah S."/>
            <person name="Dougan E. K."/>
            <person name="Thang M."/>
            <person name="Chan C."/>
        </authorList>
    </citation>
    <scope>NUCLEOTIDE SEQUENCE</scope>
</reference>
<proteinExistence type="predicted"/>
<evidence type="ECO:0000313" key="2">
    <source>
        <dbReference type="EMBL" id="CAJ1387043.1"/>
    </source>
</evidence>
<feature type="compositionally biased region" description="Polar residues" evidence="1">
    <location>
        <begin position="28"/>
        <end position="37"/>
    </location>
</feature>
<evidence type="ECO:0000256" key="1">
    <source>
        <dbReference type="SAM" id="MobiDB-lite"/>
    </source>
</evidence>
<feature type="compositionally biased region" description="Pro residues" evidence="1">
    <location>
        <begin position="64"/>
        <end position="73"/>
    </location>
</feature>
<organism evidence="2 3">
    <name type="scientific">Effrenium voratum</name>
    <dbReference type="NCBI Taxonomy" id="2562239"/>
    <lineage>
        <taxon>Eukaryota</taxon>
        <taxon>Sar</taxon>
        <taxon>Alveolata</taxon>
        <taxon>Dinophyceae</taxon>
        <taxon>Suessiales</taxon>
        <taxon>Symbiodiniaceae</taxon>
        <taxon>Effrenium</taxon>
    </lineage>
</organism>
<dbReference type="AlphaFoldDB" id="A0AA36IFY9"/>
<dbReference type="Proteomes" id="UP001178507">
    <property type="component" value="Unassembled WGS sequence"/>
</dbReference>